<dbReference type="PANTHER" id="PTHR44688:SF16">
    <property type="entry name" value="DNA-BINDING TRANSCRIPTIONAL ACTIVATOR DEVR_DOSR"/>
    <property type="match status" value="1"/>
</dbReference>
<dbReference type="SUPFAM" id="SSF46894">
    <property type="entry name" value="C-terminal effector domain of the bipartite response regulators"/>
    <property type="match status" value="1"/>
</dbReference>
<dbReference type="Pfam" id="PF00196">
    <property type="entry name" value="GerE"/>
    <property type="match status" value="1"/>
</dbReference>
<dbReference type="SMART" id="SM00421">
    <property type="entry name" value="HTH_LUXR"/>
    <property type="match status" value="1"/>
</dbReference>
<name>A0AAU9BJR0_9ENTR</name>
<keyword evidence="2" id="KW-0238">DNA-binding</keyword>
<feature type="domain" description="HTH luxR-type" evidence="4">
    <location>
        <begin position="145"/>
        <end position="210"/>
    </location>
</feature>
<accession>A0AAU9BJR0</accession>
<reference evidence="5" key="1">
    <citation type="journal article" date="2020" name="J Glob Antimicrob Resist">
        <title>Genomic characterization of clinical Enterobacter roggenkampii co-harboring blaIMP-1- and blaGES-5-encoding IncP6 and mcr-9-encoding IncHI2 plasmids isolated in Japan.</title>
        <authorList>
            <person name="Umeda K."/>
            <person name="Nakamura H."/>
            <person name="Fukuda A."/>
            <person name="Matsumoto Y."/>
            <person name="Motooka D."/>
            <person name="Nakamura S."/>
            <person name="Yasui Y."/>
            <person name="Yoshida H."/>
            <person name="Kawahara R."/>
        </authorList>
    </citation>
    <scope>NUCLEOTIDE SEQUENCE</scope>
    <source>
        <strain evidence="5">OIPH-N260</strain>
    </source>
</reference>
<dbReference type="PROSITE" id="PS50043">
    <property type="entry name" value="HTH_LUXR_2"/>
    <property type="match status" value="1"/>
</dbReference>
<dbReference type="EMBL" id="AP023447">
    <property type="protein sequence ID" value="BCL41220.1"/>
    <property type="molecule type" value="Genomic_DNA"/>
</dbReference>
<dbReference type="InterPro" id="IPR036388">
    <property type="entry name" value="WH-like_DNA-bd_sf"/>
</dbReference>
<dbReference type="GO" id="GO:0006355">
    <property type="term" value="P:regulation of DNA-templated transcription"/>
    <property type="evidence" value="ECO:0007669"/>
    <property type="project" value="InterPro"/>
</dbReference>
<keyword evidence="1" id="KW-0805">Transcription regulation</keyword>
<dbReference type="Gene3D" id="1.10.10.10">
    <property type="entry name" value="Winged helix-like DNA-binding domain superfamily/Winged helix DNA-binding domain"/>
    <property type="match status" value="1"/>
</dbReference>
<proteinExistence type="predicted"/>
<dbReference type="NCBIfam" id="NF008548">
    <property type="entry name" value="PRK11475.1"/>
    <property type="match status" value="1"/>
</dbReference>
<dbReference type="InterPro" id="IPR000792">
    <property type="entry name" value="Tscrpt_reg_LuxR_C"/>
</dbReference>
<dbReference type="InterPro" id="IPR016032">
    <property type="entry name" value="Sig_transdc_resp-reg_C-effctor"/>
</dbReference>
<dbReference type="CDD" id="cd06170">
    <property type="entry name" value="LuxR_C_like"/>
    <property type="match status" value="1"/>
</dbReference>
<protein>
    <submittedName>
        <fullName evidence="5">Helix-turn-helix transcriptional regulator</fullName>
    </submittedName>
</protein>
<evidence type="ECO:0000313" key="6">
    <source>
        <dbReference type="Proteomes" id="UP000595858"/>
    </source>
</evidence>
<evidence type="ECO:0000256" key="3">
    <source>
        <dbReference type="ARBA" id="ARBA00023163"/>
    </source>
</evidence>
<dbReference type="GO" id="GO:0003677">
    <property type="term" value="F:DNA binding"/>
    <property type="evidence" value="ECO:0007669"/>
    <property type="project" value="UniProtKB-KW"/>
</dbReference>
<sequence length="228" mass="26032">MEKTDSTRHIAIIENCAMSAVGLQHLFAMPGLSHYQLHLFSEFDSFKNALHHVNFFSLIYSLSDAREERRNCLAHLRDLAFTHGHIQRIILVSDEMEARLISHLSPSRLHGVVSKSVTLEHLQKELVELLSETLRINDNMLNHWYRSQNRMLSPTERAILRYMSCGYSIPEIAAQLERNIKTIRAHKFNAMVKLGVNSDVGLLDAADIITHLPAREPQCLALITPTFL</sequence>
<evidence type="ECO:0000259" key="4">
    <source>
        <dbReference type="PROSITE" id="PS50043"/>
    </source>
</evidence>
<dbReference type="PRINTS" id="PR00038">
    <property type="entry name" value="HTHLUXR"/>
</dbReference>
<organism evidence="5 6">
    <name type="scientific">Enterobacter roggenkampii</name>
    <dbReference type="NCBI Taxonomy" id="1812935"/>
    <lineage>
        <taxon>Bacteria</taxon>
        <taxon>Pseudomonadati</taxon>
        <taxon>Pseudomonadota</taxon>
        <taxon>Gammaproteobacteria</taxon>
        <taxon>Enterobacterales</taxon>
        <taxon>Enterobacteriaceae</taxon>
        <taxon>Enterobacter</taxon>
        <taxon>Enterobacter cloacae complex</taxon>
    </lineage>
</organism>
<keyword evidence="3" id="KW-0804">Transcription</keyword>
<dbReference type="Proteomes" id="UP000595858">
    <property type="component" value="Chromosome"/>
</dbReference>
<gene>
    <name evidence="5" type="ORF">OIPHN260_07220</name>
</gene>
<evidence type="ECO:0000256" key="2">
    <source>
        <dbReference type="ARBA" id="ARBA00023125"/>
    </source>
</evidence>
<evidence type="ECO:0000313" key="5">
    <source>
        <dbReference type="EMBL" id="BCL41220.1"/>
    </source>
</evidence>
<dbReference type="AlphaFoldDB" id="A0AAU9BJR0"/>
<evidence type="ECO:0000256" key="1">
    <source>
        <dbReference type="ARBA" id="ARBA00023015"/>
    </source>
</evidence>
<dbReference type="PANTHER" id="PTHR44688">
    <property type="entry name" value="DNA-BINDING TRANSCRIPTIONAL ACTIVATOR DEVR_DOSR"/>
    <property type="match status" value="1"/>
</dbReference>